<gene>
    <name evidence="2" type="ORF">HF086_000862</name>
</gene>
<feature type="compositionally biased region" description="Basic and acidic residues" evidence="1">
    <location>
        <begin position="65"/>
        <end position="74"/>
    </location>
</feature>
<name>A0A922MEF6_SPOEX</name>
<dbReference type="Proteomes" id="UP000814243">
    <property type="component" value="Unassembled WGS sequence"/>
</dbReference>
<feature type="region of interest" description="Disordered" evidence="1">
    <location>
        <begin position="65"/>
        <end position="101"/>
    </location>
</feature>
<proteinExistence type="predicted"/>
<accession>A0A922MEF6</accession>
<sequence length="101" mass="11479">MSLKNILLRTINQKNKYINLAATAVKINQEQYNHRDQNSKYKKTVATALFSSVLIGTVLAEKSKNNKKELKENNEENTCGAGEKRPDLPTYRAEEISKHNS</sequence>
<reference evidence="2" key="1">
    <citation type="journal article" date="2021" name="G3 (Bethesda)">
        <title>Genome and transcriptome analysis of the beet armyworm Spodoptera exigua reveals targets for pest control. .</title>
        <authorList>
            <person name="Simon S."/>
            <person name="Breeschoten T."/>
            <person name="Jansen H.J."/>
            <person name="Dirks R.P."/>
            <person name="Schranz M.E."/>
            <person name="Ros V.I.D."/>
        </authorList>
    </citation>
    <scope>NUCLEOTIDE SEQUENCE</scope>
    <source>
        <strain evidence="2">TB_SE_WUR_2020</strain>
    </source>
</reference>
<comment type="caution">
    <text evidence="2">The sequence shown here is derived from an EMBL/GenBank/DDBJ whole genome shotgun (WGS) entry which is preliminary data.</text>
</comment>
<organism evidence="2 3">
    <name type="scientific">Spodoptera exigua</name>
    <name type="common">Beet armyworm</name>
    <name type="synonym">Noctua fulgens</name>
    <dbReference type="NCBI Taxonomy" id="7107"/>
    <lineage>
        <taxon>Eukaryota</taxon>
        <taxon>Metazoa</taxon>
        <taxon>Ecdysozoa</taxon>
        <taxon>Arthropoda</taxon>
        <taxon>Hexapoda</taxon>
        <taxon>Insecta</taxon>
        <taxon>Pterygota</taxon>
        <taxon>Neoptera</taxon>
        <taxon>Endopterygota</taxon>
        <taxon>Lepidoptera</taxon>
        <taxon>Glossata</taxon>
        <taxon>Ditrysia</taxon>
        <taxon>Noctuoidea</taxon>
        <taxon>Noctuidae</taxon>
        <taxon>Amphipyrinae</taxon>
        <taxon>Spodoptera</taxon>
    </lineage>
</organism>
<dbReference type="AlphaFoldDB" id="A0A922MEF6"/>
<feature type="non-terminal residue" evidence="2">
    <location>
        <position position="1"/>
    </location>
</feature>
<dbReference type="EMBL" id="JACEFF010000572">
    <property type="protein sequence ID" value="KAH9635141.1"/>
    <property type="molecule type" value="Genomic_DNA"/>
</dbReference>
<evidence type="ECO:0000256" key="1">
    <source>
        <dbReference type="SAM" id="MobiDB-lite"/>
    </source>
</evidence>
<evidence type="ECO:0000313" key="3">
    <source>
        <dbReference type="Proteomes" id="UP000814243"/>
    </source>
</evidence>
<evidence type="ECO:0000313" key="2">
    <source>
        <dbReference type="EMBL" id="KAH9635141.1"/>
    </source>
</evidence>
<feature type="compositionally biased region" description="Basic and acidic residues" evidence="1">
    <location>
        <begin position="82"/>
        <end position="101"/>
    </location>
</feature>
<protein>
    <submittedName>
        <fullName evidence="2">Uncharacterized protein</fullName>
    </submittedName>
</protein>